<dbReference type="PROSITE" id="PS00134">
    <property type="entry name" value="TRYPSIN_HIS"/>
    <property type="match status" value="1"/>
</dbReference>
<keyword evidence="5" id="KW-0732">Signal</keyword>
<evidence type="ECO:0000259" key="6">
    <source>
        <dbReference type="PROSITE" id="PS50240"/>
    </source>
</evidence>
<dbReference type="GO" id="GO:0051604">
    <property type="term" value="P:protein maturation"/>
    <property type="evidence" value="ECO:0007669"/>
    <property type="project" value="UniProtKB-ARBA"/>
</dbReference>
<dbReference type="AlphaFoldDB" id="A0A814STN9"/>
<comment type="caution">
    <text evidence="7">The sequence shown here is derived from an EMBL/GenBank/DDBJ whole genome shotgun (WGS) entry which is preliminary data.</text>
</comment>
<dbReference type="PANTHER" id="PTHR24252">
    <property type="entry name" value="ACROSIN-RELATED"/>
    <property type="match status" value="1"/>
</dbReference>
<dbReference type="OrthoDB" id="10002959at2759"/>
<evidence type="ECO:0000313" key="9">
    <source>
        <dbReference type="Proteomes" id="UP000663829"/>
    </source>
</evidence>
<dbReference type="Gene3D" id="2.40.10.10">
    <property type="entry name" value="Trypsin-like serine proteases"/>
    <property type="match status" value="1"/>
</dbReference>
<dbReference type="PROSITE" id="PS50240">
    <property type="entry name" value="TRYPSIN_DOM"/>
    <property type="match status" value="1"/>
</dbReference>
<keyword evidence="9" id="KW-1185">Reference proteome</keyword>
<keyword evidence="4" id="KW-0378">Hydrolase</keyword>
<dbReference type="Proteomes" id="UP000681722">
    <property type="component" value="Unassembled WGS sequence"/>
</dbReference>
<keyword evidence="4" id="KW-0720">Serine protease</keyword>
<dbReference type="Proteomes" id="UP000663829">
    <property type="component" value="Unassembled WGS sequence"/>
</dbReference>
<dbReference type="InterPro" id="IPR018114">
    <property type="entry name" value="TRYPSIN_HIS"/>
</dbReference>
<feature type="domain" description="Peptidase S1" evidence="6">
    <location>
        <begin position="44"/>
        <end position="279"/>
    </location>
</feature>
<protein>
    <recommendedName>
        <fullName evidence="6">Peptidase S1 domain-containing protein</fullName>
    </recommendedName>
</protein>
<evidence type="ECO:0000256" key="1">
    <source>
        <dbReference type="ARBA" id="ARBA00004613"/>
    </source>
</evidence>
<organism evidence="7 9">
    <name type="scientific">Didymodactylos carnosus</name>
    <dbReference type="NCBI Taxonomy" id="1234261"/>
    <lineage>
        <taxon>Eukaryota</taxon>
        <taxon>Metazoa</taxon>
        <taxon>Spiralia</taxon>
        <taxon>Gnathifera</taxon>
        <taxon>Rotifera</taxon>
        <taxon>Eurotatoria</taxon>
        <taxon>Bdelloidea</taxon>
        <taxon>Philodinida</taxon>
        <taxon>Philodinidae</taxon>
        <taxon>Didymodactylos</taxon>
    </lineage>
</organism>
<reference evidence="7" key="1">
    <citation type="submission" date="2021-02" db="EMBL/GenBank/DDBJ databases">
        <authorList>
            <person name="Nowell W R."/>
        </authorList>
    </citation>
    <scope>NUCLEOTIDE SEQUENCE</scope>
</reference>
<dbReference type="PRINTS" id="PR00722">
    <property type="entry name" value="CHYMOTRYPSIN"/>
</dbReference>
<dbReference type="CDD" id="cd00190">
    <property type="entry name" value="Tryp_SPc"/>
    <property type="match status" value="1"/>
</dbReference>
<dbReference type="Pfam" id="PF00089">
    <property type="entry name" value="Trypsin"/>
    <property type="match status" value="1"/>
</dbReference>
<dbReference type="GO" id="GO:0004252">
    <property type="term" value="F:serine-type endopeptidase activity"/>
    <property type="evidence" value="ECO:0007669"/>
    <property type="project" value="InterPro"/>
</dbReference>
<evidence type="ECO:0000313" key="8">
    <source>
        <dbReference type="EMBL" id="CAF3915851.1"/>
    </source>
</evidence>
<dbReference type="SMART" id="SM00020">
    <property type="entry name" value="Tryp_SPc"/>
    <property type="match status" value="1"/>
</dbReference>
<accession>A0A814STN9</accession>
<evidence type="ECO:0000256" key="3">
    <source>
        <dbReference type="ARBA" id="ARBA00023157"/>
    </source>
</evidence>
<dbReference type="FunFam" id="2.40.10.10:FF:000047">
    <property type="entry name" value="Trypsin eta"/>
    <property type="match status" value="1"/>
</dbReference>
<sequence>MYLHLVLIYLSYAIDTGKTETTTYTCNPNSACGCSKQNAILSKIVGGEQAVSNSWGWAVSLRISGSHVCGASILTDSYVITAAHCALAITSLQSASIYVGINTLSQTDQVRTIAQIFIHINYNSNTYENDIALLRLSSPLDMSDTALSIICIPDVTTTLAQEYPLPGTSLVAIGWGVLSSGSRTVSSTLQQVTLTVIKNTDSSCKGVISDTSEQFCASGTGKDTCQGDSGGPLMMFVQSSQQWQLVGITSYGVGCASPNFAGVYTRVANYQDWIDCVLSQNNTLCTASIIKLGTSAGLYMIKK</sequence>
<dbReference type="EMBL" id="CAJNOQ010006933">
    <property type="protein sequence ID" value="CAF1152319.1"/>
    <property type="molecule type" value="Genomic_DNA"/>
</dbReference>
<dbReference type="InterPro" id="IPR001314">
    <property type="entry name" value="Peptidase_S1A"/>
</dbReference>
<dbReference type="InterPro" id="IPR043504">
    <property type="entry name" value="Peptidase_S1_PA_chymotrypsin"/>
</dbReference>
<dbReference type="PANTHER" id="PTHR24252:SF7">
    <property type="entry name" value="HYALIN"/>
    <property type="match status" value="1"/>
</dbReference>
<dbReference type="GO" id="GO:0006508">
    <property type="term" value="P:proteolysis"/>
    <property type="evidence" value="ECO:0007669"/>
    <property type="project" value="UniProtKB-KW"/>
</dbReference>
<evidence type="ECO:0000256" key="2">
    <source>
        <dbReference type="ARBA" id="ARBA00022525"/>
    </source>
</evidence>
<evidence type="ECO:0000256" key="5">
    <source>
        <dbReference type="SAM" id="SignalP"/>
    </source>
</evidence>
<feature type="chain" id="PRO_5035603780" description="Peptidase S1 domain-containing protein" evidence="5">
    <location>
        <begin position="20"/>
        <end position="303"/>
    </location>
</feature>
<keyword evidence="2" id="KW-0964">Secreted</keyword>
<dbReference type="InterPro" id="IPR009003">
    <property type="entry name" value="Peptidase_S1_PA"/>
</dbReference>
<dbReference type="GO" id="GO:0005576">
    <property type="term" value="C:extracellular region"/>
    <property type="evidence" value="ECO:0007669"/>
    <property type="project" value="UniProtKB-SubCell"/>
</dbReference>
<dbReference type="EMBL" id="CAJOBC010006933">
    <property type="protein sequence ID" value="CAF3915851.1"/>
    <property type="molecule type" value="Genomic_DNA"/>
</dbReference>
<evidence type="ECO:0000313" key="7">
    <source>
        <dbReference type="EMBL" id="CAF1152319.1"/>
    </source>
</evidence>
<dbReference type="InterPro" id="IPR001254">
    <property type="entry name" value="Trypsin_dom"/>
</dbReference>
<name>A0A814STN9_9BILA</name>
<dbReference type="PROSITE" id="PS00135">
    <property type="entry name" value="TRYPSIN_SER"/>
    <property type="match status" value="1"/>
</dbReference>
<keyword evidence="4" id="KW-0645">Protease</keyword>
<dbReference type="SUPFAM" id="SSF50494">
    <property type="entry name" value="Trypsin-like serine proteases"/>
    <property type="match status" value="1"/>
</dbReference>
<dbReference type="InterPro" id="IPR033116">
    <property type="entry name" value="TRYPSIN_SER"/>
</dbReference>
<feature type="signal peptide" evidence="5">
    <location>
        <begin position="1"/>
        <end position="19"/>
    </location>
</feature>
<proteinExistence type="predicted"/>
<comment type="subcellular location">
    <subcellularLocation>
        <location evidence="1">Secreted</location>
    </subcellularLocation>
</comment>
<gene>
    <name evidence="7" type="ORF">GPM918_LOCUS21247</name>
    <name evidence="8" type="ORF">SRO942_LOCUS21244</name>
</gene>
<evidence type="ECO:0000256" key="4">
    <source>
        <dbReference type="RuleBase" id="RU363034"/>
    </source>
</evidence>
<keyword evidence="3" id="KW-1015">Disulfide bond</keyword>